<evidence type="ECO:0000256" key="1">
    <source>
        <dbReference type="SAM" id="MobiDB-lite"/>
    </source>
</evidence>
<reference evidence="2 3" key="1">
    <citation type="journal article" date="2012" name="Genome Biol.">
        <title>Genome and low-iron response of an oceanic diatom adapted to chronic iron limitation.</title>
        <authorList>
            <person name="Lommer M."/>
            <person name="Specht M."/>
            <person name="Roy A.S."/>
            <person name="Kraemer L."/>
            <person name="Andreson R."/>
            <person name="Gutowska M.A."/>
            <person name="Wolf J."/>
            <person name="Bergner S.V."/>
            <person name="Schilhabel M.B."/>
            <person name="Klostermeier U.C."/>
            <person name="Beiko R.G."/>
            <person name="Rosenstiel P."/>
            <person name="Hippler M."/>
            <person name="Laroche J."/>
        </authorList>
    </citation>
    <scope>NUCLEOTIDE SEQUENCE [LARGE SCALE GENOMIC DNA]</scope>
    <source>
        <strain evidence="2 3">CCMP1005</strain>
    </source>
</reference>
<protein>
    <submittedName>
        <fullName evidence="2">Uncharacterized protein</fullName>
    </submittedName>
</protein>
<feature type="region of interest" description="Disordered" evidence="1">
    <location>
        <begin position="15"/>
        <end position="118"/>
    </location>
</feature>
<sequence>MKEDPRARSVWKVALSKALGPGSTGRASGRPGKVRKASNGRDSATGLGQKRPRGRQSARPARGRVVWDEPPNFDPGCRIWTKSSFPESSRRALQVTLNRRVEIHSPPGGSRRREGEER</sequence>
<proteinExistence type="predicted"/>
<evidence type="ECO:0000313" key="2">
    <source>
        <dbReference type="EMBL" id="EJK51113.1"/>
    </source>
</evidence>
<dbReference type="Proteomes" id="UP000266841">
    <property type="component" value="Unassembled WGS sequence"/>
</dbReference>
<accession>K0RBP3</accession>
<dbReference type="AlphaFoldDB" id="K0RBP3"/>
<keyword evidence="3" id="KW-1185">Reference proteome</keyword>
<organism evidence="2 3">
    <name type="scientific">Thalassiosira oceanica</name>
    <name type="common">Marine diatom</name>
    <dbReference type="NCBI Taxonomy" id="159749"/>
    <lineage>
        <taxon>Eukaryota</taxon>
        <taxon>Sar</taxon>
        <taxon>Stramenopiles</taxon>
        <taxon>Ochrophyta</taxon>
        <taxon>Bacillariophyta</taxon>
        <taxon>Coscinodiscophyceae</taxon>
        <taxon>Thalassiosirophycidae</taxon>
        <taxon>Thalassiosirales</taxon>
        <taxon>Thalassiosiraceae</taxon>
        <taxon>Thalassiosira</taxon>
    </lineage>
</organism>
<feature type="non-terminal residue" evidence="2">
    <location>
        <position position="118"/>
    </location>
</feature>
<evidence type="ECO:0000313" key="3">
    <source>
        <dbReference type="Proteomes" id="UP000266841"/>
    </source>
</evidence>
<name>K0RBP3_THAOC</name>
<gene>
    <name evidence="2" type="ORF">THAOC_29749</name>
</gene>
<comment type="caution">
    <text evidence="2">The sequence shown here is derived from an EMBL/GenBank/DDBJ whole genome shotgun (WGS) entry which is preliminary data.</text>
</comment>
<dbReference type="EMBL" id="AGNL01042205">
    <property type="protein sequence ID" value="EJK51113.1"/>
    <property type="molecule type" value="Genomic_DNA"/>
</dbReference>